<dbReference type="SMART" id="SM01244">
    <property type="entry name" value="IRS"/>
    <property type="match status" value="1"/>
</dbReference>
<feature type="region of interest" description="Disordered" evidence="1">
    <location>
        <begin position="525"/>
        <end position="602"/>
    </location>
</feature>
<feature type="region of interest" description="Disordered" evidence="1">
    <location>
        <begin position="383"/>
        <end position="496"/>
    </location>
</feature>
<protein>
    <submittedName>
        <fullName evidence="4">Protein Dok-7</fullName>
    </submittedName>
</protein>
<dbReference type="GO" id="GO:0019901">
    <property type="term" value="F:protein kinase binding"/>
    <property type="evidence" value="ECO:0007669"/>
    <property type="project" value="InterPro"/>
</dbReference>
<feature type="compositionally biased region" description="Pro residues" evidence="1">
    <location>
        <begin position="398"/>
        <end position="461"/>
    </location>
</feature>
<feature type="region of interest" description="Disordered" evidence="1">
    <location>
        <begin position="786"/>
        <end position="810"/>
    </location>
</feature>
<dbReference type="Pfam" id="PF02174">
    <property type="entry name" value="IRS"/>
    <property type="match status" value="1"/>
</dbReference>
<evidence type="ECO:0000313" key="5">
    <source>
        <dbReference type="Proteomes" id="UP001314229"/>
    </source>
</evidence>
<feature type="region of interest" description="Disordered" evidence="1">
    <location>
        <begin position="212"/>
        <end position="234"/>
    </location>
</feature>
<dbReference type="InterPro" id="IPR037746">
    <property type="entry name" value="Dok-7"/>
</dbReference>
<feature type="compositionally biased region" description="Low complexity" evidence="1">
    <location>
        <begin position="469"/>
        <end position="494"/>
    </location>
</feature>
<dbReference type="GO" id="GO:0007528">
    <property type="term" value="P:neuromuscular junction development"/>
    <property type="evidence" value="ECO:0007669"/>
    <property type="project" value="TreeGrafter"/>
</dbReference>
<feature type="compositionally biased region" description="Low complexity" evidence="1">
    <location>
        <begin position="626"/>
        <end position="638"/>
    </location>
</feature>
<dbReference type="InterPro" id="IPR001849">
    <property type="entry name" value="PH_domain"/>
</dbReference>
<evidence type="ECO:0000313" key="4">
    <source>
        <dbReference type="EMBL" id="CAK6962941.1"/>
    </source>
</evidence>
<name>A0AAV1NXP8_SCOSC</name>
<dbReference type="PANTHER" id="PTHR21636:SF2">
    <property type="entry name" value="PROTEIN DOK-7"/>
    <property type="match status" value="1"/>
</dbReference>
<dbReference type="Gene3D" id="2.30.29.30">
    <property type="entry name" value="Pleckstrin-homology domain (PH domain)/Phosphotyrosine-binding domain (PTB)"/>
    <property type="match status" value="2"/>
</dbReference>
<feature type="domain" description="PH" evidence="2">
    <location>
        <begin position="4"/>
        <end position="112"/>
    </location>
</feature>
<feature type="compositionally biased region" description="Polar residues" evidence="1">
    <location>
        <begin position="547"/>
        <end position="569"/>
    </location>
</feature>
<dbReference type="InterPro" id="IPR002404">
    <property type="entry name" value="IRS_PTB"/>
</dbReference>
<dbReference type="SUPFAM" id="SSF50729">
    <property type="entry name" value="PH domain-like"/>
    <property type="match status" value="2"/>
</dbReference>
<reference evidence="4 5" key="1">
    <citation type="submission" date="2024-01" db="EMBL/GenBank/DDBJ databases">
        <authorList>
            <person name="Alioto T."/>
            <person name="Alioto T."/>
            <person name="Gomez Garrido J."/>
        </authorList>
    </citation>
    <scope>NUCLEOTIDE SEQUENCE [LARGE SCALE GENOMIC DNA]</scope>
</reference>
<feature type="compositionally biased region" description="Basic and acidic residues" evidence="1">
    <location>
        <begin position="536"/>
        <end position="546"/>
    </location>
</feature>
<evidence type="ECO:0000256" key="1">
    <source>
        <dbReference type="SAM" id="MobiDB-lite"/>
    </source>
</evidence>
<dbReference type="InterPro" id="IPR037748">
    <property type="entry name" value="Dok-7_PTB"/>
</dbReference>
<evidence type="ECO:0000259" key="2">
    <source>
        <dbReference type="PROSITE" id="PS50003"/>
    </source>
</evidence>
<dbReference type="PROSITE" id="PS50003">
    <property type="entry name" value="PH_DOMAIN"/>
    <property type="match status" value="1"/>
</dbReference>
<sequence length="810" mass="86423">MTDTVVAEGQVKFRDGKKWKSRWVVLRKPSPVADCLSLLVYKEKKKAKEKSSGHKERLNVTLEGICGVEPGTGFDGVSYTLSILCLAHTLVLGFHSRDAMLAWDARIRYSLGEVHRFSVDVEPGTKLESGPASLHLCNNLLVLTRGLPPIVIGHWKLSALRRYGAVPNGFVFEGGTRCGYWAGVFFLSCSDGEQISFLFDCIVRGINPSRVPHGLRPTLPADPNADPASAEKRIDQEASELEKRLSMLSQCSLASSTASTYSCSTSVAGDDHSISSSSSSQSDTSYGSRLPFWVEPLARPHPSNETASSSSTLKALASSDDRLYAAAAESSGIRPSSAQLHTRGLHDSGRQSSLDSGIGIAAGSQSSYSGSFSSYTGSLDMASQGGGEDFGSLASLPAAPPPPSSPLFAPPSTPLPPPSSPLFAPPSSPPPPPSSPIFSPPSTPPPPPSASPLTPPPPHSPSPFQSIFTSEHSSATSSSSSTPCASRCSSCASRRNSEEYQIPSLLRLLYDTPRSLFQNLTLREPSAQGGLLGLGRDSRSSGDEGQRLTNSPTGSRAQCQAMMQRSLSWGNERAPSVDSEGRSTPRSPPVPGGFVCGDTQCSHGEDNYITPEQWRSARSRCFTQVDSSSSGRSPSADSPDPPLCVREEHDDRGDVGYKFAGLRRWLPSFSHSGPPPLPVTLSTRSPTSPCGVFQSHSEVPPSAPLETGLRSDSTANYVNIPISLLPARTNREPLYTELDLQEPSSAAVSSPHSAVRGNTLQLCRPKEGSIRYAHLDIAAMETAQRVGAEHVQGRQDRLTQLESRRRGPPI</sequence>
<keyword evidence="5" id="KW-1185">Reference proteome</keyword>
<dbReference type="PROSITE" id="PS51064">
    <property type="entry name" value="IRS_PTB"/>
    <property type="match status" value="1"/>
</dbReference>
<dbReference type="EMBL" id="CAWUFR010000061">
    <property type="protein sequence ID" value="CAK6962941.1"/>
    <property type="molecule type" value="Genomic_DNA"/>
</dbReference>
<feature type="region of interest" description="Disordered" evidence="1">
    <location>
        <begin position="620"/>
        <end position="649"/>
    </location>
</feature>
<proteinExistence type="predicted"/>
<feature type="region of interest" description="Disordered" evidence="1">
    <location>
        <begin position="327"/>
        <end position="358"/>
    </location>
</feature>
<feature type="domain" description="IRS-type PTB" evidence="3">
    <location>
        <begin position="108"/>
        <end position="213"/>
    </location>
</feature>
<comment type="caution">
    <text evidence="4">The sequence shown here is derived from an EMBL/GenBank/DDBJ whole genome shotgun (WGS) entry which is preliminary data.</text>
</comment>
<gene>
    <name evidence="4" type="ORF">FSCOSCO3_A009392</name>
</gene>
<evidence type="ECO:0000259" key="3">
    <source>
        <dbReference type="PROSITE" id="PS51064"/>
    </source>
</evidence>
<dbReference type="PANTHER" id="PTHR21636">
    <property type="entry name" value="PROTEIN DOK-7"/>
    <property type="match status" value="1"/>
</dbReference>
<dbReference type="Proteomes" id="UP001314229">
    <property type="component" value="Unassembled WGS sequence"/>
</dbReference>
<feature type="region of interest" description="Disordered" evidence="1">
    <location>
        <begin position="681"/>
        <end position="710"/>
    </location>
</feature>
<dbReference type="InterPro" id="IPR011993">
    <property type="entry name" value="PH-like_dom_sf"/>
</dbReference>
<dbReference type="SMART" id="SM00233">
    <property type="entry name" value="PH"/>
    <property type="match status" value="1"/>
</dbReference>
<dbReference type="CDD" id="cd13165">
    <property type="entry name" value="PTB_DOK7"/>
    <property type="match status" value="1"/>
</dbReference>
<accession>A0AAV1NXP8</accession>
<feature type="compositionally biased region" description="Basic and acidic residues" evidence="1">
    <location>
        <begin position="787"/>
        <end position="810"/>
    </location>
</feature>
<organism evidence="4 5">
    <name type="scientific">Scomber scombrus</name>
    <name type="common">Atlantic mackerel</name>
    <name type="synonym">Scomber vernalis</name>
    <dbReference type="NCBI Taxonomy" id="13677"/>
    <lineage>
        <taxon>Eukaryota</taxon>
        <taxon>Metazoa</taxon>
        <taxon>Chordata</taxon>
        <taxon>Craniata</taxon>
        <taxon>Vertebrata</taxon>
        <taxon>Euteleostomi</taxon>
        <taxon>Actinopterygii</taxon>
        <taxon>Neopterygii</taxon>
        <taxon>Teleostei</taxon>
        <taxon>Neoteleostei</taxon>
        <taxon>Acanthomorphata</taxon>
        <taxon>Pelagiaria</taxon>
        <taxon>Scombriformes</taxon>
        <taxon>Scombridae</taxon>
        <taxon>Scomber</taxon>
    </lineage>
</organism>
<dbReference type="AlphaFoldDB" id="A0AAV1NXP8"/>